<feature type="transmembrane region" description="Helical" evidence="1">
    <location>
        <begin position="36"/>
        <end position="55"/>
    </location>
</feature>
<reference evidence="2 3" key="1">
    <citation type="journal article" date="2016" name="Genome Biol. Evol.">
        <title>Gene Family Evolution Reflects Adaptation to Soil Environmental Stressors in the Genome of the Collembolan Orchesella cincta.</title>
        <authorList>
            <person name="Faddeeva-Vakhrusheva A."/>
            <person name="Derks M.F."/>
            <person name="Anvar S.Y."/>
            <person name="Agamennone V."/>
            <person name="Suring W."/>
            <person name="Smit S."/>
            <person name="van Straalen N.M."/>
            <person name="Roelofs D."/>
        </authorList>
    </citation>
    <scope>NUCLEOTIDE SEQUENCE [LARGE SCALE GENOMIC DNA]</scope>
    <source>
        <tissue evidence="2">Mixed pool</tissue>
    </source>
</reference>
<dbReference type="Proteomes" id="UP000094527">
    <property type="component" value="Unassembled WGS sequence"/>
</dbReference>
<accession>A0A1D2M5G0</accession>
<comment type="caution">
    <text evidence="2">The sequence shown here is derived from an EMBL/GenBank/DDBJ whole genome shotgun (WGS) entry which is preliminary data.</text>
</comment>
<evidence type="ECO:0000313" key="2">
    <source>
        <dbReference type="EMBL" id="ODM88219.1"/>
    </source>
</evidence>
<proteinExistence type="predicted"/>
<sequence>MSPHKFVASLDGTLSFIGIPIGTYFLYVDTWWCNVIGYWSAVVVGVVLTTMMLTASIQLYSSTNRGTDLEEARYMVAYYVAASGAFESAVLLAAILFAYPLLWTNIYLWVVLIVGLLIRIPSLFKGVFDIEEVVEVSSPEPVLPQPIIVVNSTPPAAIVQTFNIQQGAGAVQTVQM</sequence>
<protein>
    <submittedName>
        <fullName evidence="2">Uncharacterized protein</fullName>
    </submittedName>
</protein>
<name>A0A1D2M5G0_ORCCI</name>
<keyword evidence="1" id="KW-1133">Transmembrane helix</keyword>
<organism evidence="2 3">
    <name type="scientific">Orchesella cincta</name>
    <name type="common">Springtail</name>
    <name type="synonym">Podura cincta</name>
    <dbReference type="NCBI Taxonomy" id="48709"/>
    <lineage>
        <taxon>Eukaryota</taxon>
        <taxon>Metazoa</taxon>
        <taxon>Ecdysozoa</taxon>
        <taxon>Arthropoda</taxon>
        <taxon>Hexapoda</taxon>
        <taxon>Collembola</taxon>
        <taxon>Entomobryomorpha</taxon>
        <taxon>Entomobryoidea</taxon>
        <taxon>Orchesellidae</taxon>
        <taxon>Orchesellinae</taxon>
        <taxon>Orchesella</taxon>
    </lineage>
</organism>
<gene>
    <name evidence="2" type="ORF">Ocin01_18463</name>
</gene>
<feature type="transmembrane region" description="Helical" evidence="1">
    <location>
        <begin position="12"/>
        <end position="30"/>
    </location>
</feature>
<dbReference type="EMBL" id="LJIJ01003952">
    <property type="protein sequence ID" value="ODM88219.1"/>
    <property type="molecule type" value="Genomic_DNA"/>
</dbReference>
<evidence type="ECO:0000313" key="3">
    <source>
        <dbReference type="Proteomes" id="UP000094527"/>
    </source>
</evidence>
<keyword evidence="3" id="KW-1185">Reference proteome</keyword>
<keyword evidence="1" id="KW-0812">Transmembrane</keyword>
<keyword evidence="1" id="KW-0472">Membrane</keyword>
<dbReference type="AlphaFoldDB" id="A0A1D2M5G0"/>
<evidence type="ECO:0000256" key="1">
    <source>
        <dbReference type="SAM" id="Phobius"/>
    </source>
</evidence>
<feature type="transmembrane region" description="Helical" evidence="1">
    <location>
        <begin position="76"/>
        <end position="100"/>
    </location>
</feature>
<feature type="transmembrane region" description="Helical" evidence="1">
    <location>
        <begin position="106"/>
        <end position="124"/>
    </location>
</feature>